<keyword evidence="2" id="KW-1185">Reference proteome</keyword>
<reference evidence="2" key="1">
    <citation type="submission" date="2016-06" db="EMBL/GenBank/DDBJ databases">
        <authorList>
            <person name="Varghese N."/>
            <person name="Submissions Spin"/>
        </authorList>
    </citation>
    <scope>NUCLEOTIDE SEQUENCE [LARGE SCALE GENOMIC DNA]</scope>
    <source>
        <strain evidence="2">DSM 43819</strain>
    </source>
</reference>
<evidence type="ECO:0000313" key="1">
    <source>
        <dbReference type="EMBL" id="SCG71704.1"/>
    </source>
</evidence>
<accession>A0A1C5JM81</accession>
<proteinExistence type="predicted"/>
<name>A0A1C5JM81_9ACTN</name>
<sequence length="72" mass="7783">MTASFPIGALGVPPPSIKIGVEVRGKRRGPRQLAATTAFAVDDDVRVGGVDKQPFRLDHPGEPRATFRLQLF</sequence>
<organism evidence="1 2">
    <name type="scientific">Micromonospora inositola</name>
    <dbReference type="NCBI Taxonomy" id="47865"/>
    <lineage>
        <taxon>Bacteria</taxon>
        <taxon>Bacillati</taxon>
        <taxon>Actinomycetota</taxon>
        <taxon>Actinomycetes</taxon>
        <taxon>Micromonosporales</taxon>
        <taxon>Micromonosporaceae</taxon>
        <taxon>Micromonospora</taxon>
    </lineage>
</organism>
<dbReference type="Proteomes" id="UP000198221">
    <property type="component" value="Chromosome I"/>
</dbReference>
<dbReference type="RefSeq" id="WP_089014412.1">
    <property type="nucleotide sequence ID" value="NZ_LT607754.1"/>
</dbReference>
<evidence type="ECO:0000313" key="2">
    <source>
        <dbReference type="Proteomes" id="UP000198221"/>
    </source>
</evidence>
<gene>
    <name evidence="1" type="ORF">GA0070613_4960</name>
</gene>
<protein>
    <submittedName>
        <fullName evidence="1">Uncharacterized protein</fullName>
    </submittedName>
</protein>
<dbReference type="EMBL" id="LT607754">
    <property type="protein sequence ID" value="SCG71704.1"/>
    <property type="molecule type" value="Genomic_DNA"/>
</dbReference>
<dbReference type="AlphaFoldDB" id="A0A1C5JM81"/>